<protein>
    <submittedName>
        <fullName evidence="2">DUF2163 domain-containing protein</fullName>
    </submittedName>
</protein>
<dbReference type="Pfam" id="PF09356">
    <property type="entry name" value="Phage_BR0599"/>
    <property type="match status" value="1"/>
</dbReference>
<dbReference type="InterPro" id="IPR011928">
    <property type="entry name" value="Phage_phiJL001_Gp84"/>
</dbReference>
<reference evidence="2 3" key="1">
    <citation type="submission" date="2022-10" db="EMBL/GenBank/DDBJ databases">
        <title>Defluviimonas sp. nov., isolated from ocean surface water.</title>
        <authorList>
            <person name="He W."/>
            <person name="Wang L."/>
            <person name="Zhang D.-F."/>
        </authorList>
    </citation>
    <scope>NUCLEOTIDE SEQUENCE [LARGE SCALE GENOMIC DNA]</scope>
    <source>
        <strain evidence="2 3">WL0002</strain>
    </source>
</reference>
<keyword evidence="3" id="KW-1185">Reference proteome</keyword>
<dbReference type="Pfam" id="PF09931">
    <property type="entry name" value="Phage_phiJL001_Gp84_N"/>
    <property type="match status" value="1"/>
</dbReference>
<dbReference type="InterPro" id="IPR018964">
    <property type="entry name" value="Phage_phiJL001_Gp84_C"/>
</dbReference>
<dbReference type="Proteomes" id="UP001652542">
    <property type="component" value="Unassembled WGS sequence"/>
</dbReference>
<evidence type="ECO:0000259" key="1">
    <source>
        <dbReference type="Pfam" id="PF09356"/>
    </source>
</evidence>
<name>A0ABT2ZBQ8_9RHOB</name>
<feature type="domain" description="Bacteriophage phiJL001 Gp84 C-terminal" evidence="1">
    <location>
        <begin position="188"/>
        <end position="270"/>
    </location>
</feature>
<sequence>MSAHLATGATTIARAFAVTRRDGMVLGFTDHDRILRFEDIEFHADTGLTAKAIQSGTGLAVDNSEAFGALSSDAITETDILAGRYDGAEVKAWLVNWMDPAQRALIFRGSLGEISRKGGAFTAELRGLSEALNQPQGRIYHARCSTVLGSAACGFDTRLPGYSAELPVEFIEDGRIFHFSAFAGFDDRWFEKGRLTVLNGEAKGLIGVVKNDRARGTGRELELWQSVGIAPRQGDTVRIEAGCDKRAETCRLKFSNIVNFQGFPDIPGDDWLVNYPSAGAVHDGGSLRR</sequence>
<accession>A0ABT2ZBQ8</accession>
<evidence type="ECO:0000313" key="2">
    <source>
        <dbReference type="EMBL" id="MCV2868539.1"/>
    </source>
</evidence>
<comment type="caution">
    <text evidence="2">The sequence shown here is derived from an EMBL/GenBank/DDBJ whole genome shotgun (WGS) entry which is preliminary data.</text>
</comment>
<dbReference type="RefSeq" id="WP_263734146.1">
    <property type="nucleotide sequence ID" value="NZ_JAOWKY010000001.1"/>
</dbReference>
<organism evidence="2 3">
    <name type="scientific">Albidovulum marisflavi</name>
    <dbReference type="NCBI Taxonomy" id="2984159"/>
    <lineage>
        <taxon>Bacteria</taxon>
        <taxon>Pseudomonadati</taxon>
        <taxon>Pseudomonadota</taxon>
        <taxon>Alphaproteobacteria</taxon>
        <taxon>Rhodobacterales</taxon>
        <taxon>Paracoccaceae</taxon>
        <taxon>Albidovulum</taxon>
    </lineage>
</organism>
<dbReference type="NCBIfam" id="TIGR02218">
    <property type="entry name" value="phg_TIGR02218"/>
    <property type="match status" value="1"/>
</dbReference>
<gene>
    <name evidence="2" type="ORF">OEW28_07850</name>
</gene>
<evidence type="ECO:0000313" key="3">
    <source>
        <dbReference type="Proteomes" id="UP001652542"/>
    </source>
</evidence>
<proteinExistence type="predicted"/>
<dbReference type="EMBL" id="JAOWKY010000001">
    <property type="protein sequence ID" value="MCV2868539.1"/>
    <property type="molecule type" value="Genomic_DNA"/>
</dbReference>